<reference evidence="1 3" key="2">
    <citation type="journal article" date="2018" name="Plant J.">
        <title>The Physcomitrella patens chromosome-scale assembly reveals moss genome structure and evolution.</title>
        <authorList>
            <person name="Lang D."/>
            <person name="Ullrich K.K."/>
            <person name="Murat F."/>
            <person name="Fuchs J."/>
            <person name="Jenkins J."/>
            <person name="Haas F.B."/>
            <person name="Piednoel M."/>
            <person name="Gundlach H."/>
            <person name="Van Bel M."/>
            <person name="Meyberg R."/>
            <person name="Vives C."/>
            <person name="Morata J."/>
            <person name="Symeonidi A."/>
            <person name="Hiss M."/>
            <person name="Muchero W."/>
            <person name="Kamisugi Y."/>
            <person name="Saleh O."/>
            <person name="Blanc G."/>
            <person name="Decker E.L."/>
            <person name="van Gessel N."/>
            <person name="Grimwood J."/>
            <person name="Hayes R.D."/>
            <person name="Graham S.W."/>
            <person name="Gunter L.E."/>
            <person name="McDaniel S.F."/>
            <person name="Hoernstein S.N.W."/>
            <person name="Larsson A."/>
            <person name="Li F.W."/>
            <person name="Perroud P.F."/>
            <person name="Phillips J."/>
            <person name="Ranjan P."/>
            <person name="Rokshar D.S."/>
            <person name="Rothfels C.J."/>
            <person name="Schneider L."/>
            <person name="Shu S."/>
            <person name="Stevenson D.W."/>
            <person name="Thummler F."/>
            <person name="Tillich M."/>
            <person name="Villarreal Aguilar J.C."/>
            <person name="Widiez T."/>
            <person name="Wong G.K."/>
            <person name="Wymore A."/>
            <person name="Zhang Y."/>
            <person name="Zimmer A.D."/>
            <person name="Quatrano R.S."/>
            <person name="Mayer K.F.X."/>
            <person name="Goodstein D."/>
            <person name="Casacuberta J.M."/>
            <person name="Vandepoele K."/>
            <person name="Reski R."/>
            <person name="Cuming A.C."/>
            <person name="Tuskan G.A."/>
            <person name="Maumus F."/>
            <person name="Salse J."/>
            <person name="Schmutz J."/>
            <person name="Rensing S.A."/>
        </authorList>
    </citation>
    <scope>NUCLEOTIDE SEQUENCE [LARGE SCALE GENOMIC DNA]</scope>
    <source>
        <strain evidence="2 3">cv. Gransden 2004</strain>
    </source>
</reference>
<proteinExistence type="predicted"/>
<accession>A0A2K1KC85</accession>
<evidence type="ECO:0000313" key="1">
    <source>
        <dbReference type="EMBL" id="PNR51388.1"/>
    </source>
</evidence>
<evidence type="ECO:0000313" key="3">
    <source>
        <dbReference type="Proteomes" id="UP000006727"/>
    </source>
</evidence>
<name>A0A2K1KC85_PHYPA</name>
<gene>
    <name evidence="1" type="ORF">PHYPA_010575</name>
</gene>
<reference evidence="2" key="3">
    <citation type="submission" date="2020-12" db="UniProtKB">
        <authorList>
            <consortium name="EnsemblPlants"/>
        </authorList>
    </citation>
    <scope>IDENTIFICATION</scope>
</reference>
<organism evidence="1">
    <name type="scientific">Physcomitrium patens</name>
    <name type="common">Spreading-leaved earth moss</name>
    <name type="synonym">Physcomitrella patens</name>
    <dbReference type="NCBI Taxonomy" id="3218"/>
    <lineage>
        <taxon>Eukaryota</taxon>
        <taxon>Viridiplantae</taxon>
        <taxon>Streptophyta</taxon>
        <taxon>Embryophyta</taxon>
        <taxon>Bryophyta</taxon>
        <taxon>Bryophytina</taxon>
        <taxon>Bryopsida</taxon>
        <taxon>Funariidae</taxon>
        <taxon>Funariales</taxon>
        <taxon>Funariaceae</taxon>
        <taxon>Physcomitrium</taxon>
    </lineage>
</organism>
<dbReference type="EnsemblPlants" id="Pp3c7_19529V3.1">
    <property type="protein sequence ID" value="PAC:32923715.CDS.1"/>
    <property type="gene ID" value="Pp3c7_19529"/>
</dbReference>
<dbReference type="AlphaFoldDB" id="A0A2K1KC85"/>
<evidence type="ECO:0000313" key="2">
    <source>
        <dbReference type="EnsemblPlants" id="PAC:32923715.CDS.1"/>
    </source>
</evidence>
<reference evidence="1 3" key="1">
    <citation type="journal article" date="2008" name="Science">
        <title>The Physcomitrella genome reveals evolutionary insights into the conquest of land by plants.</title>
        <authorList>
            <person name="Rensing S."/>
            <person name="Lang D."/>
            <person name="Zimmer A."/>
            <person name="Terry A."/>
            <person name="Salamov A."/>
            <person name="Shapiro H."/>
            <person name="Nishiyama T."/>
            <person name="Perroud P.-F."/>
            <person name="Lindquist E."/>
            <person name="Kamisugi Y."/>
            <person name="Tanahashi T."/>
            <person name="Sakakibara K."/>
            <person name="Fujita T."/>
            <person name="Oishi K."/>
            <person name="Shin-I T."/>
            <person name="Kuroki Y."/>
            <person name="Toyoda A."/>
            <person name="Suzuki Y."/>
            <person name="Hashimoto A."/>
            <person name="Yamaguchi K."/>
            <person name="Sugano A."/>
            <person name="Kohara Y."/>
            <person name="Fujiyama A."/>
            <person name="Anterola A."/>
            <person name="Aoki S."/>
            <person name="Ashton N."/>
            <person name="Barbazuk W.B."/>
            <person name="Barker E."/>
            <person name="Bennetzen J."/>
            <person name="Bezanilla M."/>
            <person name="Blankenship R."/>
            <person name="Cho S.H."/>
            <person name="Dutcher S."/>
            <person name="Estelle M."/>
            <person name="Fawcett J.A."/>
            <person name="Gundlach H."/>
            <person name="Hanada K."/>
            <person name="Heyl A."/>
            <person name="Hicks K.A."/>
            <person name="Hugh J."/>
            <person name="Lohr M."/>
            <person name="Mayer K."/>
            <person name="Melkozernov A."/>
            <person name="Murata T."/>
            <person name="Nelson D."/>
            <person name="Pils B."/>
            <person name="Prigge M."/>
            <person name="Reiss B."/>
            <person name="Renner T."/>
            <person name="Rombauts S."/>
            <person name="Rushton P."/>
            <person name="Sanderfoot A."/>
            <person name="Schween G."/>
            <person name="Shiu S.-H."/>
            <person name="Stueber K."/>
            <person name="Theodoulou F.L."/>
            <person name="Tu H."/>
            <person name="Van de Peer Y."/>
            <person name="Verrier P.J."/>
            <person name="Waters E."/>
            <person name="Wood A."/>
            <person name="Yang L."/>
            <person name="Cove D."/>
            <person name="Cuming A."/>
            <person name="Hasebe M."/>
            <person name="Lucas S."/>
            <person name="Mishler D.B."/>
            <person name="Reski R."/>
            <person name="Grigoriev I."/>
            <person name="Quatrano R.S."/>
            <person name="Boore J.L."/>
        </authorList>
    </citation>
    <scope>NUCLEOTIDE SEQUENCE [LARGE SCALE GENOMIC DNA]</scope>
    <source>
        <strain evidence="2 3">cv. Gransden 2004</strain>
    </source>
</reference>
<dbReference type="EMBL" id="ABEU02000007">
    <property type="protein sequence ID" value="PNR51388.1"/>
    <property type="molecule type" value="Genomic_DNA"/>
</dbReference>
<protein>
    <submittedName>
        <fullName evidence="1 2">Uncharacterized protein</fullName>
    </submittedName>
</protein>
<keyword evidence="3" id="KW-1185">Reference proteome</keyword>
<dbReference type="InParanoid" id="A0A2K1KC85"/>
<sequence>MNAPFLLSLERAFWHELEHGLNMLPIPPEQVLTTESLRCFLSSRDSIRVLYLVEFLIPALRYLYVGIRKLGETND</sequence>
<dbReference type="Proteomes" id="UP000006727">
    <property type="component" value="Chromosome 7"/>
</dbReference>
<dbReference type="Gramene" id="Pp3c7_19529V3.1">
    <property type="protein sequence ID" value="PAC:32923715.CDS.1"/>
    <property type="gene ID" value="Pp3c7_19529"/>
</dbReference>